<comment type="subcellular location">
    <subcellularLocation>
        <location evidence="1">Nucleus</location>
    </subcellularLocation>
</comment>
<dbReference type="EnsemblMetazoa" id="CPIJ002580-RA">
    <property type="protein sequence ID" value="CPIJ002580-PA"/>
    <property type="gene ID" value="CPIJ002580"/>
</dbReference>
<dbReference type="PROSITE" id="PS51031">
    <property type="entry name" value="BESS"/>
    <property type="match status" value="1"/>
</dbReference>
<dbReference type="EMBL" id="DS231854">
    <property type="protein sequence ID" value="EDS38000.1"/>
    <property type="molecule type" value="Genomic_DNA"/>
</dbReference>
<sequence>MVQGNKDFNVRLISLVKAHPIIWNRNDQHYRSTRNRRENHLVEIWKHIASEIGQGMTPDMCSAKWSNLRGNYSRYLRNIAVGNPGKFFMSEEMKFLLPHMDVKLPEETAPGNETEENGVNGQDCAEAMEEENSEGSGSGPTGAKTFRQCKHLVVDSQNTDAVFLLSLLPDLGRMSPAQKRLFKQGALELCQLILD</sequence>
<dbReference type="PANTHER" id="PTHR12243:SF60">
    <property type="entry name" value="SI:CH211-15D5.12-RELATED"/>
    <property type="match status" value="1"/>
</dbReference>
<feature type="domain" description="BESS" evidence="3">
    <location>
        <begin position="157"/>
        <end position="195"/>
    </location>
</feature>
<dbReference type="VEuPathDB" id="VectorBase:CQUJHB012415"/>
<accession>B0W7G5</accession>
<reference evidence="4" key="1">
    <citation type="submission" date="2007-03" db="EMBL/GenBank/DDBJ databases">
        <title>Annotation of Culex pipiens quinquefasciatus.</title>
        <authorList>
            <consortium name="The Broad Institute Genome Sequencing Platform"/>
            <person name="Atkinson P.W."/>
            <person name="Hemingway J."/>
            <person name="Christensen B.M."/>
            <person name="Higgs S."/>
            <person name="Kodira C."/>
            <person name="Hannick L."/>
            <person name="Megy K."/>
            <person name="O'Leary S."/>
            <person name="Pearson M."/>
            <person name="Haas B.J."/>
            <person name="Mauceli E."/>
            <person name="Wortman J.R."/>
            <person name="Lee N.H."/>
            <person name="Guigo R."/>
            <person name="Stanke M."/>
            <person name="Alvarado L."/>
            <person name="Amedeo P."/>
            <person name="Antoine C.H."/>
            <person name="Arensburger P."/>
            <person name="Bidwell S.L."/>
            <person name="Crawford M."/>
            <person name="Camaro F."/>
            <person name="Devon K."/>
            <person name="Engels R."/>
            <person name="Hammond M."/>
            <person name="Howarth C."/>
            <person name="Koehrsen M."/>
            <person name="Lawson D."/>
            <person name="Montgomery P."/>
            <person name="Nene V."/>
            <person name="Nusbaum C."/>
            <person name="Puiu D."/>
            <person name="Romero-Severson J."/>
            <person name="Severson D.W."/>
            <person name="Shumway M."/>
            <person name="Sisk P."/>
            <person name="Stolte C."/>
            <person name="Zeng Q."/>
            <person name="Eisenstadt E."/>
            <person name="Fraser-Liggett C."/>
            <person name="Strausberg R."/>
            <person name="Galagan J."/>
            <person name="Birren B."/>
            <person name="Collins F.H."/>
        </authorList>
    </citation>
    <scope>NUCLEOTIDE SEQUENCE [LARGE SCALE GENOMIC DNA]</scope>
    <source>
        <strain evidence="4">JHB</strain>
    </source>
</reference>
<dbReference type="KEGG" id="cqu:CpipJ_CPIJ002580"/>
<dbReference type="InterPro" id="IPR004210">
    <property type="entry name" value="BESS_motif"/>
</dbReference>
<keyword evidence="1" id="KW-0539">Nucleus</keyword>
<evidence type="ECO:0000259" key="3">
    <source>
        <dbReference type="PROSITE" id="PS51031"/>
    </source>
</evidence>
<evidence type="ECO:0000259" key="2">
    <source>
        <dbReference type="PROSITE" id="PS51029"/>
    </source>
</evidence>
<dbReference type="GO" id="GO:0005667">
    <property type="term" value="C:transcription regulator complex"/>
    <property type="evidence" value="ECO:0007669"/>
    <property type="project" value="TreeGrafter"/>
</dbReference>
<reference evidence="5" key="2">
    <citation type="submission" date="2021-02" db="UniProtKB">
        <authorList>
            <consortium name="EnsemblMetazoa"/>
        </authorList>
    </citation>
    <scope>IDENTIFICATION</scope>
    <source>
        <strain evidence="5">JHB</strain>
    </source>
</reference>
<evidence type="ECO:0000256" key="1">
    <source>
        <dbReference type="PROSITE-ProRule" id="PRU00371"/>
    </source>
</evidence>
<dbReference type="AlphaFoldDB" id="B0W7G5"/>
<dbReference type="Pfam" id="PF02944">
    <property type="entry name" value="BESS"/>
    <property type="match status" value="1"/>
</dbReference>
<dbReference type="PROSITE" id="PS51029">
    <property type="entry name" value="MADF"/>
    <property type="match status" value="1"/>
</dbReference>
<dbReference type="GO" id="GO:0006357">
    <property type="term" value="P:regulation of transcription by RNA polymerase II"/>
    <property type="evidence" value="ECO:0007669"/>
    <property type="project" value="TreeGrafter"/>
</dbReference>
<name>B0W7G5_CULQU</name>
<feature type="domain" description="MADF" evidence="2">
    <location>
        <begin position="11"/>
        <end position="101"/>
    </location>
</feature>
<dbReference type="InterPro" id="IPR006578">
    <property type="entry name" value="MADF-dom"/>
</dbReference>
<dbReference type="HOGENOM" id="CLU_1397605_0_0_1"/>
<gene>
    <name evidence="5" type="primary">6034316</name>
    <name evidence="4" type="ORF">CpipJ_CPIJ002580</name>
</gene>
<dbReference type="Proteomes" id="UP000002320">
    <property type="component" value="Unassembled WGS sequence"/>
</dbReference>
<dbReference type="SMART" id="SM00595">
    <property type="entry name" value="MADF"/>
    <property type="match status" value="1"/>
</dbReference>
<dbReference type="VEuPathDB" id="VectorBase:CPIJ002580"/>
<proteinExistence type="predicted"/>
<dbReference type="InterPro" id="IPR039353">
    <property type="entry name" value="TF_Adf1"/>
</dbReference>
<dbReference type="OrthoDB" id="6147983at2759"/>
<keyword evidence="6" id="KW-1185">Reference proteome</keyword>
<dbReference type="Pfam" id="PF10545">
    <property type="entry name" value="MADF_DNA_bdg"/>
    <property type="match status" value="1"/>
</dbReference>
<dbReference type="GO" id="GO:0003677">
    <property type="term" value="F:DNA binding"/>
    <property type="evidence" value="ECO:0007669"/>
    <property type="project" value="InterPro"/>
</dbReference>
<evidence type="ECO:0000313" key="6">
    <source>
        <dbReference type="Proteomes" id="UP000002320"/>
    </source>
</evidence>
<dbReference type="InParanoid" id="B0W7G5"/>
<dbReference type="GO" id="GO:0005634">
    <property type="term" value="C:nucleus"/>
    <property type="evidence" value="ECO:0007669"/>
    <property type="project" value="UniProtKB-SubCell"/>
</dbReference>
<organism>
    <name type="scientific">Culex quinquefasciatus</name>
    <name type="common">Southern house mosquito</name>
    <name type="synonym">Culex pungens</name>
    <dbReference type="NCBI Taxonomy" id="7176"/>
    <lineage>
        <taxon>Eukaryota</taxon>
        <taxon>Metazoa</taxon>
        <taxon>Ecdysozoa</taxon>
        <taxon>Arthropoda</taxon>
        <taxon>Hexapoda</taxon>
        <taxon>Insecta</taxon>
        <taxon>Pterygota</taxon>
        <taxon>Neoptera</taxon>
        <taxon>Endopterygota</taxon>
        <taxon>Diptera</taxon>
        <taxon>Nematocera</taxon>
        <taxon>Culicoidea</taxon>
        <taxon>Culicidae</taxon>
        <taxon>Culicinae</taxon>
        <taxon>Culicini</taxon>
        <taxon>Culex</taxon>
        <taxon>Culex</taxon>
    </lineage>
</organism>
<dbReference type="STRING" id="7176.B0W7G5"/>
<evidence type="ECO:0000313" key="5">
    <source>
        <dbReference type="EnsemblMetazoa" id="CPIJ002580-PA"/>
    </source>
</evidence>
<dbReference type="PANTHER" id="PTHR12243">
    <property type="entry name" value="MADF DOMAIN TRANSCRIPTION FACTOR"/>
    <property type="match status" value="1"/>
</dbReference>
<evidence type="ECO:0000313" key="4">
    <source>
        <dbReference type="EMBL" id="EDS38000.1"/>
    </source>
</evidence>
<protein>
    <submittedName>
        <fullName evidence="4">Predicted protein</fullName>
    </submittedName>
</protein>